<feature type="compositionally biased region" description="Basic and acidic residues" evidence="2">
    <location>
        <begin position="81"/>
        <end position="91"/>
    </location>
</feature>
<organism evidence="4 6">
    <name type="scientific">Ictalurus punctatus</name>
    <name type="common">Channel catfish</name>
    <name type="synonym">Silurus punctatus</name>
    <dbReference type="NCBI Taxonomy" id="7998"/>
    <lineage>
        <taxon>Eukaryota</taxon>
        <taxon>Metazoa</taxon>
        <taxon>Chordata</taxon>
        <taxon>Craniata</taxon>
        <taxon>Vertebrata</taxon>
        <taxon>Euteleostomi</taxon>
        <taxon>Actinopterygii</taxon>
        <taxon>Neopterygii</taxon>
        <taxon>Teleostei</taxon>
        <taxon>Ostariophysi</taxon>
        <taxon>Siluriformes</taxon>
        <taxon>Ictaluridae</taxon>
        <taxon>Ictalurus</taxon>
    </lineage>
</organism>
<dbReference type="RefSeq" id="XP_017307044.1">
    <property type="nucleotide sequence ID" value="XM_017451555.3"/>
</dbReference>
<dbReference type="PANTHER" id="PTHR37984:SF15">
    <property type="entry name" value="INTEGRASE CATALYTIC DOMAIN-CONTAINING PROTEIN"/>
    <property type="match status" value="1"/>
</dbReference>
<dbReference type="InterPro" id="IPR041588">
    <property type="entry name" value="Integrase_H2C2"/>
</dbReference>
<dbReference type="Pfam" id="PF17921">
    <property type="entry name" value="Integrase_H2C2"/>
    <property type="match status" value="1"/>
</dbReference>
<dbReference type="KEGG" id="ipu:108255542"/>
<accession>A0A2D0PM16</accession>
<dbReference type="PROSITE" id="PS50804">
    <property type="entry name" value="SCAN_BOX"/>
    <property type="match status" value="1"/>
</dbReference>
<reference evidence="5 6" key="2">
    <citation type="submission" date="2025-04" db="UniProtKB">
        <authorList>
            <consortium name="RefSeq"/>
        </authorList>
    </citation>
    <scope>IDENTIFICATION</scope>
    <source>
        <tissue evidence="5 6">Blood</tissue>
    </source>
</reference>
<sequence length="308" mass="34401">MDTLLRLSKRWLQPDLYTATKVVERVAVDWILRTLLPTECQAVGMQGPGTSRELLTTLECTLNTLALGEDGQHPQSGLDYRTPEDEPRPTEPDQGMPKKVQKTWQAGCVLPTLDLEARGKEDVGTEGKLHTPSNPLSSVFQQVNRQGNFRWEQKEDDCLKHCWAQVRQIEGVDQSPNQRLPSSYVLVRGGLLYQQASCQGEIVDLLVVPKTKTLMHLAHAHPLGGHLGARNTLEKLKDCFVWSGMDAEVWGFCQQCPQCQHTAPRRPPPAPLIPLSLTGIPFERVSVDLMGLLPKSARGHEYILDYAT</sequence>
<dbReference type="AlphaFoldDB" id="A0A2D0PM16"/>
<evidence type="ECO:0000313" key="5">
    <source>
        <dbReference type="RefSeq" id="XP_017307043.1"/>
    </source>
</evidence>
<dbReference type="Proteomes" id="UP000221080">
    <property type="component" value="Chromosome 22"/>
</dbReference>
<dbReference type="RefSeq" id="XP_017307043.1">
    <property type="nucleotide sequence ID" value="XM_017451554.3"/>
</dbReference>
<feature type="region of interest" description="Disordered" evidence="2">
    <location>
        <begin position="66"/>
        <end position="100"/>
    </location>
</feature>
<evidence type="ECO:0000259" key="3">
    <source>
        <dbReference type="PROSITE" id="PS50804"/>
    </source>
</evidence>
<evidence type="ECO:0000256" key="2">
    <source>
        <dbReference type="SAM" id="MobiDB-lite"/>
    </source>
</evidence>
<dbReference type="InterPro" id="IPR003309">
    <property type="entry name" value="SCAN_dom"/>
</dbReference>
<reference evidence="4" key="1">
    <citation type="journal article" date="2016" name="Nat. Commun.">
        <title>The channel catfish genome sequence provides insights into the evolution of scale formation in teleosts.</title>
        <authorList>
            <person name="Liu Z."/>
            <person name="Liu S."/>
            <person name="Yao J."/>
            <person name="Bao L."/>
            <person name="Zhang J."/>
            <person name="Li Y."/>
            <person name="Jiang C."/>
            <person name="Sun L."/>
            <person name="Wang R."/>
            <person name="Zhang Y."/>
            <person name="Zhou T."/>
            <person name="Zeng Q."/>
            <person name="Fu Q."/>
            <person name="Gao S."/>
            <person name="Li N."/>
            <person name="Koren S."/>
            <person name="Jiang Y."/>
            <person name="Zimin A."/>
            <person name="Xu P."/>
            <person name="Phillippy A.M."/>
            <person name="Geng X."/>
            <person name="Song L."/>
            <person name="Sun F."/>
            <person name="Li C."/>
            <person name="Wang X."/>
            <person name="Chen A."/>
            <person name="Jin Y."/>
            <person name="Yuan Z."/>
            <person name="Yang Y."/>
            <person name="Tan S."/>
            <person name="Peatman E."/>
            <person name="Lu J."/>
            <person name="Qin Z."/>
            <person name="Dunham R."/>
            <person name="Li Z."/>
            <person name="Sonstegard T."/>
            <person name="Feng J."/>
            <person name="Danzmann R.G."/>
            <person name="Schroeder S."/>
            <person name="Scheffler B."/>
            <person name="Duke M.V."/>
            <person name="Ballard L."/>
            <person name="Kucuktas H."/>
            <person name="Kaltenboeck L."/>
            <person name="Liu H."/>
            <person name="Armbruster J."/>
            <person name="Xie Y."/>
            <person name="Kirby M.L."/>
            <person name="Tian Y."/>
            <person name="Flanagan M.E."/>
            <person name="Mu W."/>
            <person name="Waldbieser G.C."/>
        </authorList>
    </citation>
    <scope>NUCLEOTIDE SEQUENCE [LARGE SCALE GENOMIC DNA]</scope>
    <source>
        <strain evidence="4">SDA103</strain>
    </source>
</reference>
<dbReference type="FunFam" id="1.10.340.70:FF:000001">
    <property type="entry name" value="Retrovirus-related Pol polyprotein from transposon gypsy-like Protein"/>
    <property type="match status" value="1"/>
</dbReference>
<dbReference type="Gene3D" id="1.10.340.70">
    <property type="match status" value="1"/>
</dbReference>
<proteinExistence type="predicted"/>
<name>A0A2D0PM16_ICTPU</name>
<dbReference type="InterPro" id="IPR050951">
    <property type="entry name" value="Retrovirus_Pol_polyprotein"/>
</dbReference>
<evidence type="ECO:0000313" key="4">
    <source>
        <dbReference type="Proteomes" id="UP000221080"/>
    </source>
</evidence>
<keyword evidence="4" id="KW-1185">Reference proteome</keyword>
<protein>
    <recommendedName>
        <fullName evidence="1">Gypsy retrotransposon integrase-like protein 1</fullName>
    </recommendedName>
</protein>
<dbReference type="PANTHER" id="PTHR37984">
    <property type="entry name" value="PROTEIN CBG26694"/>
    <property type="match status" value="1"/>
</dbReference>
<dbReference type="SUPFAM" id="SSF47353">
    <property type="entry name" value="Retrovirus capsid dimerization domain-like"/>
    <property type="match status" value="1"/>
</dbReference>
<gene>
    <name evidence="5 6" type="primary">LOC108255542</name>
</gene>
<dbReference type="GeneID" id="108255542"/>
<feature type="domain" description="SCAN box" evidence="3">
    <location>
        <begin position="1"/>
        <end position="59"/>
    </location>
</feature>
<evidence type="ECO:0000256" key="1">
    <source>
        <dbReference type="ARBA" id="ARBA00039658"/>
    </source>
</evidence>
<dbReference type="OrthoDB" id="10000497at2759"/>
<evidence type="ECO:0000313" key="6">
    <source>
        <dbReference type="RefSeq" id="XP_017307044.1"/>
    </source>
</evidence>